<dbReference type="InterPro" id="IPR041657">
    <property type="entry name" value="HTH_17"/>
</dbReference>
<dbReference type="Gene3D" id="1.10.1660.10">
    <property type="match status" value="1"/>
</dbReference>
<dbReference type="InterPro" id="IPR010093">
    <property type="entry name" value="SinI_DNA-bd"/>
</dbReference>
<protein>
    <recommendedName>
        <fullName evidence="1">Helix-turn-helix domain-containing protein</fullName>
    </recommendedName>
</protein>
<dbReference type="InterPro" id="IPR009061">
    <property type="entry name" value="DNA-bd_dom_put_sf"/>
</dbReference>
<comment type="caution">
    <text evidence="2">The sequence shown here is derived from an EMBL/GenBank/DDBJ whole genome shotgun (WGS) entry which is preliminary data.</text>
</comment>
<feature type="domain" description="Helix-turn-helix" evidence="1">
    <location>
        <begin position="7"/>
        <end position="61"/>
    </location>
</feature>
<proteinExistence type="predicted"/>
<dbReference type="Pfam" id="PF12728">
    <property type="entry name" value="HTH_17"/>
    <property type="match status" value="2"/>
</dbReference>
<evidence type="ECO:0000313" key="2">
    <source>
        <dbReference type="EMBL" id="OAH58104.1"/>
    </source>
</evidence>
<accession>A0A177KYK5</accession>
<feature type="domain" description="Helix-turn-helix" evidence="1">
    <location>
        <begin position="67"/>
        <end position="119"/>
    </location>
</feature>
<dbReference type="RefSeq" id="WP_063966936.1">
    <property type="nucleotide sequence ID" value="NZ_JBCNAN010000036.1"/>
</dbReference>
<keyword evidence="3" id="KW-1185">Reference proteome</keyword>
<evidence type="ECO:0000313" key="3">
    <source>
        <dbReference type="Proteomes" id="UP000076935"/>
    </source>
</evidence>
<organism evidence="2 3">
    <name type="scientific">Domibacillus aminovorans</name>
    <dbReference type="NCBI Taxonomy" id="29332"/>
    <lineage>
        <taxon>Bacteria</taxon>
        <taxon>Bacillati</taxon>
        <taxon>Bacillota</taxon>
        <taxon>Bacilli</taxon>
        <taxon>Bacillales</taxon>
        <taxon>Bacillaceae</taxon>
        <taxon>Domibacillus</taxon>
    </lineage>
</organism>
<reference evidence="2 3" key="1">
    <citation type="submission" date="2016-01" db="EMBL/GenBank/DDBJ databases">
        <title>Investigation of taxonomic status of Bacillus aminovorans.</title>
        <authorList>
            <person name="Verma A."/>
            <person name="Pal Y."/>
            <person name="Krishnamurthi S."/>
        </authorList>
    </citation>
    <scope>NUCLEOTIDE SEQUENCE [LARGE SCALE GENOMIC DNA]</scope>
    <source>
        <strain evidence="2 3">DSM 1314</strain>
    </source>
</reference>
<dbReference type="EMBL" id="LQWY01000074">
    <property type="protein sequence ID" value="OAH58104.1"/>
    <property type="molecule type" value="Genomic_DNA"/>
</dbReference>
<dbReference type="NCBIfam" id="TIGR01764">
    <property type="entry name" value="excise"/>
    <property type="match status" value="1"/>
</dbReference>
<dbReference type="GO" id="GO:0003677">
    <property type="term" value="F:DNA binding"/>
    <property type="evidence" value="ECO:0007669"/>
    <property type="project" value="InterPro"/>
</dbReference>
<gene>
    <name evidence="2" type="ORF">AWH49_06235</name>
</gene>
<dbReference type="Proteomes" id="UP000076935">
    <property type="component" value="Unassembled WGS sequence"/>
</dbReference>
<dbReference type="AlphaFoldDB" id="A0A177KYK5"/>
<evidence type="ECO:0000259" key="1">
    <source>
        <dbReference type="Pfam" id="PF12728"/>
    </source>
</evidence>
<sequence length="334" mass="39627">MEDRNDYYTTKEVAALLNKAVPTIYKYVREGKLTPLPDHKWRMQSTRLFPKDQVEELKEKQGKKFGLTTSEAADYLGITRSTLFRFIKEEKIPSVKGTLRGREVSYINEEDLQRYVKENFDYLEQERIKKRTFYDKKQNIAFYQRFSSPEIEEARLIWDEKGEWQFLLLPSRKVVSYNEGIYKYDLCPYYSLTYGKNLTSPGFAKVTLPLNHPLTMQFIDLVYQQCDLSNVYIDLNEAFPHEMSEMSLLLKNTIFDNTNETISQYVKMHLVEGSIQINSESMRIESDEVIFTLHMSKMLKDQIKRSAEEQRISMQEIANQILMEHFDLLKRREN</sequence>
<name>A0A177KYK5_9BACI</name>
<dbReference type="SUPFAM" id="SSF46955">
    <property type="entry name" value="Putative DNA-binding domain"/>
    <property type="match status" value="2"/>
</dbReference>